<evidence type="ECO:0000313" key="2">
    <source>
        <dbReference type="EMBL" id="KAK9697924.1"/>
    </source>
</evidence>
<evidence type="ECO:0000313" key="3">
    <source>
        <dbReference type="Proteomes" id="UP001443914"/>
    </source>
</evidence>
<protein>
    <recommendedName>
        <fullName evidence="1">DUF4371 domain-containing protein</fullName>
    </recommendedName>
</protein>
<comment type="caution">
    <text evidence="2">The sequence shown here is derived from an EMBL/GenBank/DDBJ whole genome shotgun (WGS) entry which is preliminary data.</text>
</comment>
<organism evidence="2 3">
    <name type="scientific">Saponaria officinalis</name>
    <name type="common">Common soapwort</name>
    <name type="synonym">Lychnis saponaria</name>
    <dbReference type="NCBI Taxonomy" id="3572"/>
    <lineage>
        <taxon>Eukaryota</taxon>
        <taxon>Viridiplantae</taxon>
        <taxon>Streptophyta</taxon>
        <taxon>Embryophyta</taxon>
        <taxon>Tracheophyta</taxon>
        <taxon>Spermatophyta</taxon>
        <taxon>Magnoliopsida</taxon>
        <taxon>eudicotyledons</taxon>
        <taxon>Gunneridae</taxon>
        <taxon>Pentapetalae</taxon>
        <taxon>Caryophyllales</taxon>
        <taxon>Caryophyllaceae</taxon>
        <taxon>Caryophylleae</taxon>
        <taxon>Saponaria</taxon>
    </lineage>
</organism>
<dbReference type="AlphaFoldDB" id="A0AAW1J5N8"/>
<dbReference type="Pfam" id="PF14291">
    <property type="entry name" value="DUF4371"/>
    <property type="match status" value="1"/>
</dbReference>
<dbReference type="PANTHER" id="PTHR45749:SF30">
    <property type="entry name" value="ZINC FINGER MYM-TYPE PROTEIN 1-LIKE"/>
    <property type="match status" value="1"/>
</dbReference>
<dbReference type="InterPro" id="IPR025398">
    <property type="entry name" value="DUF4371"/>
</dbReference>
<gene>
    <name evidence="2" type="ORF">RND81_08G070000</name>
</gene>
<proteinExistence type="predicted"/>
<keyword evidence="3" id="KW-1185">Reference proteome</keyword>
<dbReference type="PANTHER" id="PTHR45749">
    <property type="match status" value="1"/>
</dbReference>
<accession>A0AAW1J5N8</accession>
<name>A0AAW1J5N8_SAPOF</name>
<evidence type="ECO:0000259" key="1">
    <source>
        <dbReference type="Pfam" id="PF14291"/>
    </source>
</evidence>
<sequence>MCFDIEIKVANACAMVRTSKIVKELNGDFFSILVDESADIADKEQMALCLRYLDKQREVKERFFSIIHVRDTTSLTHKDAIAKVFMKFSLTFLRLNGQGYDGTSNM</sequence>
<feature type="domain" description="DUF4371" evidence="1">
    <location>
        <begin position="16"/>
        <end position="106"/>
    </location>
</feature>
<dbReference type="Proteomes" id="UP001443914">
    <property type="component" value="Unassembled WGS sequence"/>
</dbReference>
<dbReference type="EMBL" id="JBDFQZ010000008">
    <property type="protein sequence ID" value="KAK9697924.1"/>
    <property type="molecule type" value="Genomic_DNA"/>
</dbReference>
<reference evidence="2" key="1">
    <citation type="submission" date="2024-03" db="EMBL/GenBank/DDBJ databases">
        <title>WGS assembly of Saponaria officinalis var. Norfolk2.</title>
        <authorList>
            <person name="Jenkins J."/>
            <person name="Shu S."/>
            <person name="Grimwood J."/>
            <person name="Barry K."/>
            <person name="Goodstein D."/>
            <person name="Schmutz J."/>
            <person name="Leebens-Mack J."/>
            <person name="Osbourn A."/>
        </authorList>
    </citation>
    <scope>NUCLEOTIDE SEQUENCE [LARGE SCALE GENOMIC DNA]</scope>
    <source>
        <strain evidence="2">JIC</strain>
    </source>
</reference>